<dbReference type="PANTHER" id="PTHR30068:SF3">
    <property type="entry name" value="PHOSPHOLIPID_GLYCEROL ACYLTRANSFERASE DOMAIN-CONTAINING PROTEIN"/>
    <property type="match status" value="1"/>
</dbReference>
<evidence type="ECO:0000313" key="2">
    <source>
        <dbReference type="EMBL" id="AEL24085.1"/>
    </source>
</evidence>
<gene>
    <name evidence="2" type="ordered locus">Cycma_0305</name>
</gene>
<dbReference type="GO" id="GO:0016746">
    <property type="term" value="F:acyltransferase activity"/>
    <property type="evidence" value="ECO:0007669"/>
    <property type="project" value="UniProtKB-KW"/>
</dbReference>
<dbReference type="Pfam" id="PF01553">
    <property type="entry name" value="Acyltransferase"/>
    <property type="match status" value="1"/>
</dbReference>
<protein>
    <submittedName>
        <fullName evidence="2">Phospholipid/glycerol acyltransferase</fullName>
    </submittedName>
</protein>
<dbReference type="GO" id="GO:0019698">
    <property type="term" value="P:D-galacturonate catabolic process"/>
    <property type="evidence" value="ECO:0007669"/>
    <property type="project" value="TreeGrafter"/>
</dbReference>
<keyword evidence="2" id="KW-0012">Acyltransferase</keyword>
<keyword evidence="3" id="KW-1185">Reference proteome</keyword>
<dbReference type="eggNOG" id="COG0204">
    <property type="taxonomic scope" value="Bacteria"/>
</dbReference>
<evidence type="ECO:0000259" key="1">
    <source>
        <dbReference type="Pfam" id="PF01553"/>
    </source>
</evidence>
<dbReference type="GO" id="GO:0042840">
    <property type="term" value="P:D-glucuronate catabolic process"/>
    <property type="evidence" value="ECO:0007669"/>
    <property type="project" value="TreeGrafter"/>
</dbReference>
<reference evidence="3" key="1">
    <citation type="submission" date="2011-07" db="EMBL/GenBank/DDBJ databases">
        <title>The complete genome of Cyclobacterium marinum DSM 745.</title>
        <authorList>
            <person name="Lucas S."/>
            <person name="Han J."/>
            <person name="Lapidus A."/>
            <person name="Bruce D."/>
            <person name="Goodwin L."/>
            <person name="Pitluck S."/>
            <person name="Peters L."/>
            <person name="Kyrpides N."/>
            <person name="Mavromatis K."/>
            <person name="Ivanova N."/>
            <person name="Ovchinnikova G."/>
            <person name="Chertkov O."/>
            <person name="Detter J.C."/>
            <person name="Tapia R."/>
            <person name="Han C."/>
            <person name="Land M."/>
            <person name="Hauser L."/>
            <person name="Markowitz V."/>
            <person name="Cheng J.-F."/>
            <person name="Hugenholtz P."/>
            <person name="Woyke T."/>
            <person name="Wu D."/>
            <person name="Tindall B."/>
            <person name="Schuetze A."/>
            <person name="Brambilla E."/>
            <person name="Klenk H.-P."/>
            <person name="Eisen J.A."/>
        </authorList>
    </citation>
    <scope>NUCLEOTIDE SEQUENCE [LARGE SCALE GENOMIC DNA]</scope>
    <source>
        <strain evidence="3">ATCC 25205 / DSM 745 / LMG 13164 / NCIMB 1802</strain>
    </source>
</reference>
<sequence>MSKFDPIRPFYDNEVNQALKEYGQHPMMKAILNFTFPDRSEAEWAEMLSDIHSIRDFQTKIIYDAVLKVLKISSDGLSTSGFENLKPNTAYLFISNHRDIILDTSLLNATLFEHGLVMTTSAIGDNLVKKPFLKALSRITRNFVVFRGLSPKAMFENSKLNSEYIREALFKENRSVWIAQREGRTKDGMDLTQKGMLKMLTMASGDTPLKDYFQQLKIVPVSISYENDPTDVLKMPELMAKAREEIYVKQKNEDFRTLVSGIMGQKKRIHISVGKVLDEEIADVFGAEVPLNKQLQLLAEELDRIIVHNYQLWPSNYIALDLMHNTNKYEDHYSKEEKIAFEERMANGIDMNNEVAVHNFLAMYANPVTHKQKIAEPTT</sequence>
<keyword evidence="2" id="KW-0808">Transferase</keyword>
<feature type="domain" description="Phospholipid/glycerol acyltransferase" evidence="1">
    <location>
        <begin position="80"/>
        <end position="224"/>
    </location>
</feature>
<dbReference type="KEGG" id="cmr:Cycma_0305"/>
<dbReference type="AlphaFoldDB" id="G0IU90"/>
<proteinExistence type="predicted"/>
<dbReference type="HOGENOM" id="CLU_061982_0_0_10"/>
<dbReference type="Proteomes" id="UP000001635">
    <property type="component" value="Chromosome"/>
</dbReference>
<organism evidence="2 3">
    <name type="scientific">Cyclobacterium marinum (strain ATCC 25205 / DSM 745 / LMG 13164 / NCIMB 1802)</name>
    <name type="common">Flectobacillus marinus</name>
    <dbReference type="NCBI Taxonomy" id="880070"/>
    <lineage>
        <taxon>Bacteria</taxon>
        <taxon>Pseudomonadati</taxon>
        <taxon>Bacteroidota</taxon>
        <taxon>Cytophagia</taxon>
        <taxon>Cytophagales</taxon>
        <taxon>Cyclobacteriaceae</taxon>
        <taxon>Cyclobacterium</taxon>
    </lineage>
</organism>
<accession>G0IU90</accession>
<evidence type="ECO:0000313" key="3">
    <source>
        <dbReference type="Proteomes" id="UP000001635"/>
    </source>
</evidence>
<dbReference type="SUPFAM" id="SSF69593">
    <property type="entry name" value="Glycerol-3-phosphate (1)-acyltransferase"/>
    <property type="match status" value="1"/>
</dbReference>
<name>G0IU90_CYCMS</name>
<dbReference type="InterPro" id="IPR002123">
    <property type="entry name" value="Plipid/glycerol_acylTrfase"/>
</dbReference>
<dbReference type="EMBL" id="CP002955">
    <property type="protein sequence ID" value="AEL24085.1"/>
    <property type="molecule type" value="Genomic_DNA"/>
</dbReference>
<dbReference type="PANTHER" id="PTHR30068">
    <property type="entry name" value="URONATE ISOMERASE"/>
    <property type="match status" value="1"/>
</dbReference>
<dbReference type="OrthoDB" id="1078132at2"/>
<dbReference type="STRING" id="880070.Cycma_0305"/>
<dbReference type="RefSeq" id="WP_014018384.1">
    <property type="nucleotide sequence ID" value="NC_015914.1"/>
</dbReference>